<keyword evidence="5" id="KW-0642">Proline metabolism</keyword>
<evidence type="ECO:0000259" key="9">
    <source>
        <dbReference type="Pfam" id="PF14850"/>
    </source>
</evidence>
<dbReference type="EC" id="1.2.1.88" evidence="5"/>
<dbReference type="Pfam" id="PF18327">
    <property type="entry name" value="PRODH"/>
    <property type="match status" value="1"/>
</dbReference>
<dbReference type="InterPro" id="IPR041349">
    <property type="entry name" value="PRODH"/>
</dbReference>
<dbReference type="Pfam" id="PF14850">
    <property type="entry name" value="Pro_dh-DNA_bdg"/>
    <property type="match status" value="1"/>
</dbReference>
<dbReference type="InterPro" id="IPR002872">
    <property type="entry name" value="Proline_DH_dom"/>
</dbReference>
<feature type="domain" description="Proline dehydrogenase" evidence="8">
    <location>
        <begin position="182"/>
        <end position="474"/>
    </location>
</feature>
<proteinExistence type="inferred from homology"/>
<evidence type="ECO:0000259" key="7">
    <source>
        <dbReference type="Pfam" id="PF00171"/>
    </source>
</evidence>
<accession>A0ABV3RK96</accession>
<gene>
    <name evidence="11" type="primary">putA</name>
    <name evidence="11" type="ORF">AB2B41_07260</name>
</gene>
<evidence type="ECO:0000256" key="6">
    <source>
        <dbReference type="SAM" id="MobiDB-lite"/>
    </source>
</evidence>
<dbReference type="PIRSF" id="PIRSF000197">
    <property type="entry name" value="Bifunct_PutA"/>
    <property type="match status" value="1"/>
</dbReference>
<comment type="catalytic activity">
    <reaction evidence="5">
        <text>L-proline + a quinone = (S)-1-pyrroline-5-carboxylate + a quinol + H(+)</text>
        <dbReference type="Rhea" id="RHEA:23784"/>
        <dbReference type="ChEBI" id="CHEBI:15378"/>
        <dbReference type="ChEBI" id="CHEBI:17388"/>
        <dbReference type="ChEBI" id="CHEBI:24646"/>
        <dbReference type="ChEBI" id="CHEBI:60039"/>
        <dbReference type="ChEBI" id="CHEBI:132124"/>
        <dbReference type="EC" id="1.5.5.2"/>
    </reaction>
</comment>
<dbReference type="GO" id="GO:0003842">
    <property type="term" value="F:L-glutamate gamma-semialdehyde dehydrogenase activity"/>
    <property type="evidence" value="ECO:0007669"/>
    <property type="project" value="UniProtKB-EC"/>
</dbReference>
<feature type="domain" description="Aldehyde dehydrogenase" evidence="7">
    <location>
        <begin position="555"/>
        <end position="979"/>
    </location>
</feature>
<dbReference type="PROSITE" id="PS00070">
    <property type="entry name" value="ALDEHYDE_DEHYDR_CYS"/>
    <property type="match status" value="1"/>
</dbReference>
<evidence type="ECO:0000313" key="12">
    <source>
        <dbReference type="Proteomes" id="UP001556098"/>
    </source>
</evidence>
<keyword evidence="5" id="KW-0678">Repressor</keyword>
<comment type="cofactor">
    <cofactor evidence="5">
        <name>FAD</name>
        <dbReference type="ChEBI" id="CHEBI:57692"/>
    </cofactor>
</comment>
<dbReference type="InterPro" id="IPR029041">
    <property type="entry name" value="FAD-linked_oxidoreductase-like"/>
</dbReference>
<dbReference type="Proteomes" id="UP001556098">
    <property type="component" value="Unassembled WGS sequence"/>
</dbReference>
<sequence length="1140" mass="122279">MAYDTPENLRLKIDANMYADADAVLARLVDNAKLSGEERAEISSRAADLVRAIRATTSPGLMEVFLAEYGLSTDEGVALMCLAEALLRVPDADTIDALIEDKIAPSDWGRHLGHSTSSLVNASTWALMLTGRVLDDDQPGPVRHLRAAIKRLGEPVIRTAVSRAMKEMGRQFVLGEDIGAAMDRAKGMEKKGFTYSYDMLGEAARTEADAKRYHLSYSRAIAAIATACTHDDIRKNPGISVKLSALHPRYEVAQEDSVMTELVPRLRALCLLAKSAGMGLNVDAEEADRLALSLQVIDRVMSEPALAGWDGFGIVVQAFGPRAATVIDTLYEMATRHDRKIMVRLVKGAYWDTEIKRAQVDGVDGFPVFTQKAATDVSYISNARKLLSLTDRIYPQFATHNAHTVAAVLHMADDKEKFEFQRLHGMGETLHTLVMKDHGTRCRIYAPVGAHRDLLAYLVRRLLENGANSSFVNQIVDEDVPPEVVAADPFEQLGQTNMTIAKGPEVFAPLRANARGFDLSHTPTLVEIDKARNKYKDHQWQAAPILAGKAQPEAAQPVINPADPDASPGTVRNASAKDVATALDKAEPWTAPLSERRKVLLKAAEMLEDNFGEIFALLAREAGKSLPDCVAELREGVDFLRYYAAQATDEPPAGIFTCISPWNFPMAIFVGQVSAALAAGNAVLAKPAEQTPLIAHLTVQTLLKAGVPPTALQLLPGGGDVGAALTGDARINGVAFTGSTATAQRIRANMADHCAPGTPLIAETGGLNAMIVDSTALPEQAVQAIVESAFQSAGQRCSALRCLYVQEDIAEDLTKMLIGAMETLRMGNPWELSTNVGPVIDEAARKTIADHIETARAEGRLLAELKTPAQGTYIAPTILRVKGIGDLEREIFGPVLHLATFKSHDLDKVIDAINATGYGLTFGLHTRIDDRVQYVSERIEAGNIYINRNQIGAIVGSQPFGGEGLSGTGPKAGGPNYLPRFGKPDVQSVEGAWDKPQDSLPALPKHGPYRPIETLSMPGPTGESNRLSTLPRNALLCMGPGSETVAAQARAVEALGGTALKATGQIDPALLTTGPEYGGILWWGEAETGREIEQALAKRKGPIIPLIPGMPDPARVRAERHVCVDTTASGGNAALLGAAS</sequence>
<dbReference type="EMBL" id="JBFNXX010000004">
    <property type="protein sequence ID" value="MEW9919395.1"/>
    <property type="molecule type" value="Genomic_DNA"/>
</dbReference>
<evidence type="ECO:0000256" key="5">
    <source>
        <dbReference type="PIRNR" id="PIRNR000197"/>
    </source>
</evidence>
<dbReference type="RefSeq" id="WP_367877098.1">
    <property type="nucleotide sequence ID" value="NZ_JBFNXX010000004.1"/>
</dbReference>
<dbReference type="NCBIfam" id="NF008869">
    <property type="entry name" value="PRK11904.1"/>
    <property type="match status" value="1"/>
</dbReference>
<comment type="similarity">
    <text evidence="5">In the N-terminal section; belongs to the proline dehydrogenase family.</text>
</comment>
<dbReference type="InterPro" id="IPR025703">
    <property type="entry name" value="Bifunct_PutA"/>
</dbReference>
<dbReference type="Gene3D" id="1.20.5.460">
    <property type="entry name" value="Single helix bin"/>
    <property type="match status" value="1"/>
</dbReference>
<dbReference type="InterPro" id="IPR016160">
    <property type="entry name" value="Ald_DH_CS_CYS"/>
</dbReference>
<evidence type="ECO:0000259" key="10">
    <source>
        <dbReference type="Pfam" id="PF18327"/>
    </source>
</evidence>
<dbReference type="EC" id="1.5.5.2" evidence="5"/>
<dbReference type="SUPFAM" id="SSF53720">
    <property type="entry name" value="ALDH-like"/>
    <property type="match status" value="1"/>
</dbReference>
<reference evidence="11 12" key="1">
    <citation type="submission" date="2024-07" db="EMBL/GenBank/DDBJ databases">
        <title>Marimonas sp.nov., isolated from tidal-flat sediment.</title>
        <authorList>
            <person name="Jayan J.N."/>
            <person name="Lee S.S."/>
        </authorList>
    </citation>
    <scope>NUCLEOTIDE SEQUENCE [LARGE SCALE GENOMIC DNA]</scope>
    <source>
        <strain evidence="11 12">MJW-29</strain>
    </source>
</reference>
<evidence type="ECO:0000313" key="11">
    <source>
        <dbReference type="EMBL" id="MEW9919395.1"/>
    </source>
</evidence>
<comment type="function">
    <text evidence="5">Oxidizes proline to glutamate for use as a carbon and nitrogen source.</text>
</comment>
<keyword evidence="5" id="KW-0804">Transcription</keyword>
<dbReference type="Pfam" id="PF01619">
    <property type="entry name" value="Pro_dh"/>
    <property type="match status" value="1"/>
</dbReference>
<dbReference type="InterPro" id="IPR024082">
    <property type="entry name" value="PRODH_PutA_dom_II"/>
</dbReference>
<dbReference type="InterPro" id="IPR016162">
    <property type="entry name" value="Ald_DH_N"/>
</dbReference>
<dbReference type="InterPro" id="IPR005933">
    <property type="entry name" value="PutA_C"/>
</dbReference>
<protein>
    <recommendedName>
        <fullName evidence="5">Bifunctional protein PutA</fullName>
    </recommendedName>
    <domain>
        <recommendedName>
            <fullName evidence="5">Proline dehydrogenase</fullName>
            <ecNumber evidence="5">1.5.5.2</ecNumber>
        </recommendedName>
        <alternativeName>
            <fullName evidence="5">Proline oxidase</fullName>
        </alternativeName>
    </domain>
    <domain>
        <recommendedName>
            <fullName evidence="5">Delta-1-pyrroline-5-carboxylate dehydrogenase</fullName>
            <shortName evidence="5">P5C dehydrogenase</shortName>
            <ecNumber evidence="5">1.2.1.88</ecNumber>
        </recommendedName>
        <alternativeName>
            <fullName evidence="5">L-glutamate gamma-semialdehyde dehydrogenase</fullName>
        </alternativeName>
    </domain>
</protein>
<dbReference type="PANTHER" id="PTHR42862:SF1">
    <property type="entry name" value="DELTA-1-PYRROLINE-5-CARBOXYLATE DEHYDROGENASE 2, ISOFORM A-RELATED"/>
    <property type="match status" value="1"/>
</dbReference>
<comment type="similarity">
    <text evidence="5">In the C-terminal section; belongs to the aldehyde dehydrogenase family.</text>
</comment>
<comment type="pathway">
    <text evidence="5">Amino-acid degradation; L-proline degradation into L-glutamate; L-glutamate from L-proline: step 1/2.</text>
</comment>
<dbReference type="SUPFAM" id="SSF51730">
    <property type="entry name" value="FAD-linked oxidoreductase"/>
    <property type="match status" value="1"/>
</dbReference>
<comment type="caution">
    <text evidence="11">The sequence shown here is derived from an EMBL/GenBank/DDBJ whole genome shotgun (WGS) entry which is preliminary data.</text>
</comment>
<dbReference type="Gene3D" id="3.20.20.220">
    <property type="match status" value="1"/>
</dbReference>
<keyword evidence="5" id="KW-0274">FAD</keyword>
<keyword evidence="2 5" id="KW-0560">Oxidoreductase</keyword>
<dbReference type="InterPro" id="IPR024089">
    <property type="entry name" value="PRODH_PutA_dom_I/II"/>
</dbReference>
<dbReference type="InterPro" id="IPR015590">
    <property type="entry name" value="Aldehyde_DH_dom"/>
</dbReference>
<dbReference type="NCBIfam" id="TIGR01238">
    <property type="entry name" value="D1pyr5carbox3"/>
    <property type="match status" value="1"/>
</dbReference>
<dbReference type="InterPro" id="IPR016163">
    <property type="entry name" value="Ald_DH_C"/>
</dbReference>
<dbReference type="CDD" id="cd07125">
    <property type="entry name" value="ALDH_PutA-P5CDH"/>
    <property type="match status" value="1"/>
</dbReference>
<keyword evidence="5" id="KW-0238">DNA-binding</keyword>
<keyword evidence="5" id="KW-0285">Flavoprotein</keyword>
<keyword evidence="5" id="KW-0805">Transcription regulation</keyword>
<dbReference type="Gene3D" id="3.40.605.10">
    <property type="entry name" value="Aldehyde Dehydrogenase, Chain A, domain 1"/>
    <property type="match status" value="1"/>
</dbReference>
<dbReference type="InterPro" id="IPR016161">
    <property type="entry name" value="Ald_DH/histidinol_DH"/>
</dbReference>
<evidence type="ECO:0000256" key="4">
    <source>
        <dbReference type="ARBA" id="ARBA00048142"/>
    </source>
</evidence>
<comment type="catalytic activity">
    <reaction evidence="4 5">
        <text>L-glutamate 5-semialdehyde + NAD(+) + H2O = L-glutamate + NADH + 2 H(+)</text>
        <dbReference type="Rhea" id="RHEA:30235"/>
        <dbReference type="ChEBI" id="CHEBI:15377"/>
        <dbReference type="ChEBI" id="CHEBI:15378"/>
        <dbReference type="ChEBI" id="CHEBI:29985"/>
        <dbReference type="ChEBI" id="CHEBI:57540"/>
        <dbReference type="ChEBI" id="CHEBI:57945"/>
        <dbReference type="ChEBI" id="CHEBI:58066"/>
        <dbReference type="EC" id="1.2.1.88"/>
    </reaction>
</comment>
<evidence type="ECO:0000259" key="8">
    <source>
        <dbReference type="Pfam" id="PF01619"/>
    </source>
</evidence>
<feature type="domain" description="Proline utilization A proline dehydrogenase N-terminal" evidence="10">
    <location>
        <begin position="9"/>
        <end position="54"/>
    </location>
</feature>
<organism evidence="11 12">
    <name type="scientific">Sulfitobacter sediminis</name>
    <dbReference type="NCBI Taxonomy" id="3234186"/>
    <lineage>
        <taxon>Bacteria</taxon>
        <taxon>Pseudomonadati</taxon>
        <taxon>Pseudomonadota</taxon>
        <taxon>Alphaproteobacteria</taxon>
        <taxon>Rhodobacterales</taxon>
        <taxon>Roseobacteraceae</taxon>
        <taxon>Sulfitobacter</taxon>
    </lineage>
</organism>
<feature type="region of interest" description="Disordered" evidence="6">
    <location>
        <begin position="989"/>
        <end position="1026"/>
    </location>
</feature>
<name>A0ABV3RK96_9RHOB</name>
<comment type="pathway">
    <text evidence="1 5">Amino-acid degradation; L-proline degradation into L-glutamate; L-glutamate from L-proline: step 2/2.</text>
</comment>
<evidence type="ECO:0000256" key="1">
    <source>
        <dbReference type="ARBA" id="ARBA00004786"/>
    </source>
</evidence>
<feature type="domain" description="Proline dehydrogenase PutA" evidence="9">
    <location>
        <begin position="62"/>
        <end position="172"/>
    </location>
</feature>
<evidence type="ECO:0000256" key="3">
    <source>
        <dbReference type="ARBA" id="ARBA00023027"/>
    </source>
</evidence>
<dbReference type="Gene3D" id="3.40.309.10">
    <property type="entry name" value="Aldehyde Dehydrogenase, Chain A, domain 2"/>
    <property type="match status" value="1"/>
</dbReference>
<keyword evidence="12" id="KW-1185">Reference proteome</keyword>
<keyword evidence="3 5" id="KW-0520">NAD</keyword>
<dbReference type="GO" id="GO:0004657">
    <property type="term" value="F:proline dehydrogenase activity"/>
    <property type="evidence" value="ECO:0007669"/>
    <property type="project" value="UniProtKB-EC"/>
</dbReference>
<dbReference type="Pfam" id="PF00171">
    <property type="entry name" value="Aldedh"/>
    <property type="match status" value="1"/>
</dbReference>
<dbReference type="SUPFAM" id="SSF81935">
    <property type="entry name" value="N-terminal domain of bifunctional PutA protein"/>
    <property type="match status" value="1"/>
</dbReference>
<evidence type="ECO:0000256" key="2">
    <source>
        <dbReference type="ARBA" id="ARBA00023002"/>
    </source>
</evidence>
<dbReference type="PANTHER" id="PTHR42862">
    <property type="entry name" value="DELTA-1-PYRROLINE-5-CARBOXYLATE DEHYDROGENASE 1, ISOFORM A-RELATED"/>
    <property type="match status" value="1"/>
</dbReference>
<dbReference type="InterPro" id="IPR050485">
    <property type="entry name" value="Proline_metab_enzyme"/>
</dbReference>